<reference evidence="1" key="1">
    <citation type="submission" date="2023-03" db="EMBL/GenBank/DDBJ databases">
        <title>Massive genome expansion in bonnet fungi (Mycena s.s.) driven by repeated elements and novel gene families across ecological guilds.</title>
        <authorList>
            <consortium name="Lawrence Berkeley National Laboratory"/>
            <person name="Harder C.B."/>
            <person name="Miyauchi S."/>
            <person name="Viragh M."/>
            <person name="Kuo A."/>
            <person name="Thoen E."/>
            <person name="Andreopoulos B."/>
            <person name="Lu D."/>
            <person name="Skrede I."/>
            <person name="Drula E."/>
            <person name="Henrissat B."/>
            <person name="Morin E."/>
            <person name="Kohler A."/>
            <person name="Barry K."/>
            <person name="LaButti K."/>
            <person name="Morin E."/>
            <person name="Salamov A."/>
            <person name="Lipzen A."/>
            <person name="Mereny Z."/>
            <person name="Hegedus B."/>
            <person name="Baldrian P."/>
            <person name="Stursova M."/>
            <person name="Weitz H."/>
            <person name="Taylor A."/>
            <person name="Grigoriev I.V."/>
            <person name="Nagy L.G."/>
            <person name="Martin F."/>
            <person name="Kauserud H."/>
        </authorList>
    </citation>
    <scope>NUCLEOTIDE SEQUENCE</scope>
    <source>
        <strain evidence="1">CBHHK182m</strain>
    </source>
</reference>
<accession>A0AAD7MM80</accession>
<name>A0AAD7MM80_9AGAR</name>
<dbReference type="AlphaFoldDB" id="A0AAD7MM80"/>
<gene>
    <name evidence="1" type="ORF">B0H16DRAFT_1473343</name>
</gene>
<sequence>MPVMAVFALLQFKHSIRCYGTHGKNQNPQIDFSPAITHFDTAEVNIVSDYDPAPNGTEDATVDFIFLSVGVTLPSCSSQLTYFTVFSIAVGQNIITTGLMGWHLWHGKHHTKSQHLGGRMPILHILVKSTALYLMVEILLEN</sequence>
<organism evidence="1 2">
    <name type="scientific">Mycena metata</name>
    <dbReference type="NCBI Taxonomy" id="1033252"/>
    <lineage>
        <taxon>Eukaryota</taxon>
        <taxon>Fungi</taxon>
        <taxon>Dikarya</taxon>
        <taxon>Basidiomycota</taxon>
        <taxon>Agaricomycotina</taxon>
        <taxon>Agaricomycetes</taxon>
        <taxon>Agaricomycetidae</taxon>
        <taxon>Agaricales</taxon>
        <taxon>Marasmiineae</taxon>
        <taxon>Mycenaceae</taxon>
        <taxon>Mycena</taxon>
    </lineage>
</organism>
<protein>
    <submittedName>
        <fullName evidence="1">Uncharacterized protein</fullName>
    </submittedName>
</protein>
<comment type="caution">
    <text evidence="1">The sequence shown here is derived from an EMBL/GenBank/DDBJ whole genome shotgun (WGS) entry which is preliminary data.</text>
</comment>
<dbReference type="Proteomes" id="UP001215598">
    <property type="component" value="Unassembled WGS sequence"/>
</dbReference>
<evidence type="ECO:0000313" key="2">
    <source>
        <dbReference type="Proteomes" id="UP001215598"/>
    </source>
</evidence>
<proteinExistence type="predicted"/>
<dbReference type="EMBL" id="JARKIB010000219">
    <property type="protein sequence ID" value="KAJ7722536.1"/>
    <property type="molecule type" value="Genomic_DNA"/>
</dbReference>
<keyword evidence="2" id="KW-1185">Reference proteome</keyword>
<evidence type="ECO:0000313" key="1">
    <source>
        <dbReference type="EMBL" id="KAJ7722536.1"/>
    </source>
</evidence>